<evidence type="ECO:0000256" key="3">
    <source>
        <dbReference type="SAM" id="Coils"/>
    </source>
</evidence>
<comment type="caution">
    <text evidence="4">The sequence shown here is derived from an EMBL/GenBank/DDBJ whole genome shotgun (WGS) entry which is preliminary data.</text>
</comment>
<evidence type="ECO:0000256" key="1">
    <source>
        <dbReference type="ARBA" id="ARBA00007521"/>
    </source>
</evidence>
<organism evidence="4 5">
    <name type="scientific">Paenibacillus anaericanus</name>
    <dbReference type="NCBI Taxonomy" id="170367"/>
    <lineage>
        <taxon>Bacteria</taxon>
        <taxon>Bacillati</taxon>
        <taxon>Bacillota</taxon>
        <taxon>Bacilli</taxon>
        <taxon>Bacillales</taxon>
        <taxon>Paenibacillaceae</taxon>
        <taxon>Paenibacillus</taxon>
    </lineage>
</organism>
<evidence type="ECO:0008006" key="6">
    <source>
        <dbReference type="Google" id="ProtNLM"/>
    </source>
</evidence>
<comment type="similarity">
    <text evidence="1">Belongs to the PemK/MazF family.</text>
</comment>
<keyword evidence="3" id="KW-0175">Coiled coil</keyword>
<dbReference type="Pfam" id="PF02452">
    <property type="entry name" value="PemK_toxin"/>
    <property type="match status" value="1"/>
</dbReference>
<dbReference type="AlphaFoldDB" id="A0A3S1BYV6"/>
<evidence type="ECO:0000256" key="2">
    <source>
        <dbReference type="ARBA" id="ARBA00022649"/>
    </source>
</evidence>
<dbReference type="Gene3D" id="2.30.30.110">
    <property type="match status" value="1"/>
</dbReference>
<dbReference type="GO" id="GO:0003677">
    <property type="term" value="F:DNA binding"/>
    <property type="evidence" value="ECO:0007669"/>
    <property type="project" value="InterPro"/>
</dbReference>
<evidence type="ECO:0000313" key="5">
    <source>
        <dbReference type="Proteomes" id="UP000279446"/>
    </source>
</evidence>
<evidence type="ECO:0000313" key="4">
    <source>
        <dbReference type="EMBL" id="RUT37794.1"/>
    </source>
</evidence>
<keyword evidence="5" id="KW-1185">Reference proteome</keyword>
<protein>
    <recommendedName>
        <fullName evidence="6">Type II toxin-antitoxin system PemK/MazF family toxin</fullName>
    </recommendedName>
</protein>
<dbReference type="InterPro" id="IPR003477">
    <property type="entry name" value="PemK-like"/>
</dbReference>
<gene>
    <name evidence="4" type="ORF">EJP82_27720</name>
</gene>
<proteinExistence type="inferred from homology"/>
<dbReference type="RefSeq" id="WP_127195295.1">
    <property type="nucleotide sequence ID" value="NZ_RZNY01000071.1"/>
</dbReference>
<keyword evidence="2" id="KW-1277">Toxin-antitoxin system</keyword>
<dbReference type="Proteomes" id="UP000279446">
    <property type="component" value="Unassembled WGS sequence"/>
</dbReference>
<dbReference type="OrthoDB" id="2084446at2"/>
<accession>A0A3S1BYV6</accession>
<name>A0A3S1BYV6_9BACL</name>
<dbReference type="SUPFAM" id="SSF50118">
    <property type="entry name" value="Cell growth inhibitor/plasmid maintenance toxic component"/>
    <property type="match status" value="1"/>
</dbReference>
<dbReference type="EMBL" id="RZNY01000071">
    <property type="protein sequence ID" value="RUT37794.1"/>
    <property type="molecule type" value="Genomic_DNA"/>
</dbReference>
<feature type="coiled-coil region" evidence="3">
    <location>
        <begin position="209"/>
        <end position="253"/>
    </location>
</feature>
<dbReference type="InterPro" id="IPR011067">
    <property type="entry name" value="Plasmid_toxin/cell-grow_inhib"/>
</dbReference>
<sequence>MDMRLRRKFKSLTKKSSNGTRLCDGKMASDDPELILALLDVSQDYAGFVRQFKMHDAINIVLGLDLYNKDKQAKMYPEFASFKNLNFKKEVGRIVTVDFFGHFGTELAYEHPAIVLGSEGSSVLVAPLSSPAYGQGRSSHVDLDKDSGIVTLNSAILLEKVRSISKNRILAKHQKLTGQIISPTNLTYGKEKLQEIDEKLANLLVPYHYKRFQQAMQNVNNLQEQYERDKERLQLVLERIETQEEEIIYLKQQLGLEITSA</sequence>
<reference evidence="4 5" key="1">
    <citation type="submission" date="2018-12" db="EMBL/GenBank/DDBJ databases">
        <authorList>
            <person name="Sun L."/>
            <person name="Chen Z."/>
        </authorList>
    </citation>
    <scope>NUCLEOTIDE SEQUENCE [LARGE SCALE GENOMIC DNA]</scope>
    <source>
        <strain evidence="4 5">DSM 15890</strain>
    </source>
</reference>